<proteinExistence type="predicted"/>
<dbReference type="AlphaFoldDB" id="A0A3M0A2E0"/>
<evidence type="ECO:0000313" key="1">
    <source>
        <dbReference type="EMBL" id="RMA77629.1"/>
    </source>
</evidence>
<dbReference type="RefSeq" id="WP_121877750.1">
    <property type="nucleotide sequence ID" value="NZ_REFJ01000007.1"/>
</dbReference>
<keyword evidence="2" id="KW-1185">Reference proteome</keyword>
<comment type="caution">
    <text evidence="1">The sequence shown here is derived from an EMBL/GenBank/DDBJ whole genome shotgun (WGS) entry which is preliminary data.</text>
</comment>
<protein>
    <recommendedName>
        <fullName evidence="3">DUF1853 family protein</fullName>
    </recommendedName>
</protein>
<name>A0A3M0A2E0_9GAMM</name>
<evidence type="ECO:0008006" key="3">
    <source>
        <dbReference type="Google" id="ProtNLM"/>
    </source>
</evidence>
<gene>
    <name evidence="1" type="ORF">DFR27_2448</name>
</gene>
<dbReference type="InterPro" id="IPR015003">
    <property type="entry name" value="DUF1853"/>
</dbReference>
<reference evidence="1 2" key="1">
    <citation type="submission" date="2018-10" db="EMBL/GenBank/DDBJ databases">
        <title>Genomic Encyclopedia of Type Strains, Phase IV (KMG-IV): sequencing the most valuable type-strain genomes for metagenomic binning, comparative biology and taxonomic classification.</title>
        <authorList>
            <person name="Goeker M."/>
        </authorList>
    </citation>
    <scope>NUCLEOTIDE SEQUENCE [LARGE SCALE GENOMIC DNA]</scope>
    <source>
        <strain evidence="1 2">DSM 25080</strain>
    </source>
</reference>
<dbReference type="Pfam" id="PF08907">
    <property type="entry name" value="DUF1853"/>
    <property type="match status" value="1"/>
</dbReference>
<sequence>MNPFFYDLMQPNHLANLRWLLSPETYSLWEPTAEIGRFDTRAIFQTIDRDTLLSRSLENLESLRRTSRLGKYCEYLITHAWERSLADGETLTAGQQLHDGGKTLGELDFILASKHVTSVTHVELAVKFYLATNFNGKQHAVGPNLKDSWRLKRAHLIDNQFPRARSAQSPLRKLGGDLKQAALLPGRIFQPSAGSLQGCWMSQTQFNQYATGGEWVVVPRLCWPAPREAVLLKVLSKSALMARLTEVPVMVASVQSGRLMEIGFVVSNDWQDQASEALSKGFI</sequence>
<dbReference type="Proteomes" id="UP000267187">
    <property type="component" value="Unassembled WGS sequence"/>
</dbReference>
<evidence type="ECO:0000313" key="2">
    <source>
        <dbReference type="Proteomes" id="UP000267187"/>
    </source>
</evidence>
<dbReference type="OrthoDB" id="378654at2"/>
<accession>A0A3M0A2E0</accession>
<dbReference type="EMBL" id="REFJ01000007">
    <property type="protein sequence ID" value="RMA77629.1"/>
    <property type="molecule type" value="Genomic_DNA"/>
</dbReference>
<organism evidence="1 2">
    <name type="scientific">Umboniibacter marinipuniceus</name>
    <dbReference type="NCBI Taxonomy" id="569599"/>
    <lineage>
        <taxon>Bacteria</taxon>
        <taxon>Pseudomonadati</taxon>
        <taxon>Pseudomonadota</taxon>
        <taxon>Gammaproteobacteria</taxon>
        <taxon>Cellvibrionales</taxon>
        <taxon>Cellvibrionaceae</taxon>
        <taxon>Umboniibacter</taxon>
    </lineage>
</organism>